<dbReference type="EMBL" id="MU006216">
    <property type="protein sequence ID" value="KAF2833896.1"/>
    <property type="molecule type" value="Genomic_DNA"/>
</dbReference>
<name>A0A6A7AKV9_9PLEO</name>
<organism evidence="2 3">
    <name type="scientific">Ophiobolus disseminans</name>
    <dbReference type="NCBI Taxonomy" id="1469910"/>
    <lineage>
        <taxon>Eukaryota</taxon>
        <taxon>Fungi</taxon>
        <taxon>Dikarya</taxon>
        <taxon>Ascomycota</taxon>
        <taxon>Pezizomycotina</taxon>
        <taxon>Dothideomycetes</taxon>
        <taxon>Pleosporomycetidae</taxon>
        <taxon>Pleosporales</taxon>
        <taxon>Pleosporineae</taxon>
        <taxon>Phaeosphaeriaceae</taxon>
        <taxon>Ophiobolus</taxon>
    </lineage>
</organism>
<sequence>MTDSNETTLLLSFGIITILATLAGLHYRDSLCYLCCRTILRAWQSRRSPGRSAITQAHTQCRCNR</sequence>
<evidence type="ECO:0000313" key="3">
    <source>
        <dbReference type="Proteomes" id="UP000799424"/>
    </source>
</evidence>
<dbReference type="OrthoDB" id="3790834at2759"/>
<evidence type="ECO:0000313" key="2">
    <source>
        <dbReference type="EMBL" id="KAF2833896.1"/>
    </source>
</evidence>
<reference evidence="2" key="1">
    <citation type="journal article" date="2020" name="Stud. Mycol.">
        <title>101 Dothideomycetes genomes: a test case for predicting lifestyles and emergence of pathogens.</title>
        <authorList>
            <person name="Haridas S."/>
            <person name="Albert R."/>
            <person name="Binder M."/>
            <person name="Bloem J."/>
            <person name="Labutti K."/>
            <person name="Salamov A."/>
            <person name="Andreopoulos B."/>
            <person name="Baker S."/>
            <person name="Barry K."/>
            <person name="Bills G."/>
            <person name="Bluhm B."/>
            <person name="Cannon C."/>
            <person name="Castanera R."/>
            <person name="Culley D."/>
            <person name="Daum C."/>
            <person name="Ezra D."/>
            <person name="Gonzalez J."/>
            <person name="Henrissat B."/>
            <person name="Kuo A."/>
            <person name="Liang C."/>
            <person name="Lipzen A."/>
            <person name="Lutzoni F."/>
            <person name="Magnuson J."/>
            <person name="Mondo S."/>
            <person name="Nolan M."/>
            <person name="Ohm R."/>
            <person name="Pangilinan J."/>
            <person name="Park H.-J."/>
            <person name="Ramirez L."/>
            <person name="Alfaro M."/>
            <person name="Sun H."/>
            <person name="Tritt A."/>
            <person name="Yoshinaga Y."/>
            <person name="Zwiers L.-H."/>
            <person name="Turgeon B."/>
            <person name="Goodwin S."/>
            <person name="Spatafora J."/>
            <person name="Crous P."/>
            <person name="Grigoriev I."/>
        </authorList>
    </citation>
    <scope>NUCLEOTIDE SEQUENCE</scope>
    <source>
        <strain evidence="2">CBS 113818</strain>
    </source>
</reference>
<proteinExistence type="predicted"/>
<keyword evidence="1" id="KW-1133">Transmembrane helix</keyword>
<protein>
    <submittedName>
        <fullName evidence="2">Uncharacterized protein</fullName>
    </submittedName>
</protein>
<dbReference type="Proteomes" id="UP000799424">
    <property type="component" value="Unassembled WGS sequence"/>
</dbReference>
<keyword evidence="1" id="KW-0812">Transmembrane</keyword>
<dbReference type="AlphaFoldDB" id="A0A6A7AKV9"/>
<keyword evidence="1" id="KW-0472">Membrane</keyword>
<gene>
    <name evidence="2" type="ORF">CC86DRAFT_279364</name>
</gene>
<evidence type="ECO:0000256" key="1">
    <source>
        <dbReference type="SAM" id="Phobius"/>
    </source>
</evidence>
<feature type="transmembrane region" description="Helical" evidence="1">
    <location>
        <begin position="7"/>
        <end position="27"/>
    </location>
</feature>
<keyword evidence="3" id="KW-1185">Reference proteome</keyword>
<accession>A0A6A7AKV9</accession>